<evidence type="ECO:0000256" key="3">
    <source>
        <dbReference type="ARBA" id="ARBA00022679"/>
    </source>
</evidence>
<dbReference type="GO" id="GO:0008276">
    <property type="term" value="F:protein methyltransferase activity"/>
    <property type="evidence" value="ECO:0007669"/>
    <property type="project" value="TreeGrafter"/>
</dbReference>
<dbReference type="InterPro" id="IPR002052">
    <property type="entry name" value="DNA_methylase_N6_adenine_CS"/>
</dbReference>
<dbReference type="PROSITE" id="PS00092">
    <property type="entry name" value="N6_MTASE"/>
    <property type="match status" value="1"/>
</dbReference>
<dbReference type="GO" id="GO:0003676">
    <property type="term" value="F:nucleic acid binding"/>
    <property type="evidence" value="ECO:0007669"/>
    <property type="project" value="InterPro"/>
</dbReference>
<keyword evidence="6" id="KW-1185">Reference proteome</keyword>
<dbReference type="OrthoDB" id="406152at2759"/>
<gene>
    <name evidence="5" type="primary">MTQ2</name>
    <name evidence="5" type="ORF">ECANGB1_2069</name>
</gene>
<dbReference type="GO" id="GO:0032259">
    <property type="term" value="P:methylation"/>
    <property type="evidence" value="ECO:0007669"/>
    <property type="project" value="UniProtKB-KW"/>
</dbReference>
<protein>
    <submittedName>
        <fullName evidence="5">MTQ2</fullName>
    </submittedName>
</protein>
<dbReference type="AlphaFoldDB" id="A0A1Y1S9K3"/>
<evidence type="ECO:0000313" key="6">
    <source>
        <dbReference type="Proteomes" id="UP000192639"/>
    </source>
</evidence>
<name>A0A1Y1S9K3_9MICR</name>
<dbReference type="Proteomes" id="UP000192639">
    <property type="component" value="Unassembled WGS sequence"/>
</dbReference>
<proteinExistence type="inferred from homology"/>
<dbReference type="PANTHER" id="PTHR45875:SF1">
    <property type="entry name" value="METHYLTRANSFERASE N6AMT1"/>
    <property type="match status" value="1"/>
</dbReference>
<evidence type="ECO:0000313" key="5">
    <source>
        <dbReference type="EMBL" id="ORD94878.1"/>
    </source>
</evidence>
<dbReference type="SUPFAM" id="SSF53335">
    <property type="entry name" value="S-adenosyl-L-methionine-dependent methyltransferases"/>
    <property type="match status" value="1"/>
</dbReference>
<keyword evidence="3" id="KW-0808">Transferase</keyword>
<dbReference type="EMBL" id="LWDP01000007">
    <property type="protein sequence ID" value="ORD94878.1"/>
    <property type="molecule type" value="Genomic_DNA"/>
</dbReference>
<dbReference type="VEuPathDB" id="MicrosporidiaDB:ECANGB1_2069"/>
<accession>A0A1Y1S9K3</accession>
<evidence type="ECO:0000256" key="2">
    <source>
        <dbReference type="ARBA" id="ARBA00022603"/>
    </source>
</evidence>
<reference evidence="5 6" key="1">
    <citation type="journal article" date="2017" name="Environ. Microbiol.">
        <title>Decay of the glycolytic pathway and adaptation to intranuclear parasitism within Enterocytozoonidae microsporidia.</title>
        <authorList>
            <person name="Wiredu Boakye D."/>
            <person name="Jaroenlak P."/>
            <person name="Prachumwat A."/>
            <person name="Williams T.A."/>
            <person name="Bateman K.S."/>
            <person name="Itsathitphaisarn O."/>
            <person name="Sritunyalucksana K."/>
            <person name="Paszkiewicz K.H."/>
            <person name="Moore K.A."/>
            <person name="Stentiford G.D."/>
            <person name="Williams B.A."/>
        </authorList>
    </citation>
    <scope>NUCLEOTIDE SEQUENCE [LARGE SCALE GENOMIC DNA]</scope>
    <source>
        <strain evidence="5 6">GB1</strain>
    </source>
</reference>
<sequence>MPFGYNFDFYEPNEDSFVFLDLLRSETISGQVVCDMGSSTGILSRHLDNTNLVVNVDINRIALLNNRNGNRILSNLFTGININAFDTVIFNPPYVINEDGPEFTDSKLNSVVLEGGPDGCAVIDEFLQLVNHSRVRLVYLLCIAANETRQKIPDKIDSDKYTVKERARKKIVGETLIIYEIRRN</sequence>
<keyword evidence="2" id="KW-0489">Methyltransferase</keyword>
<comment type="similarity">
    <text evidence="1">Belongs to the eukaryotic/archaeal PrmC-related family.</text>
</comment>
<dbReference type="Gene3D" id="3.40.50.150">
    <property type="entry name" value="Vaccinia Virus protein VP39"/>
    <property type="match status" value="1"/>
</dbReference>
<dbReference type="InterPro" id="IPR029063">
    <property type="entry name" value="SAM-dependent_MTases_sf"/>
</dbReference>
<evidence type="ECO:0000256" key="1">
    <source>
        <dbReference type="ARBA" id="ARBA00006149"/>
    </source>
</evidence>
<evidence type="ECO:0000256" key="4">
    <source>
        <dbReference type="ARBA" id="ARBA00022691"/>
    </source>
</evidence>
<dbReference type="InterPro" id="IPR052190">
    <property type="entry name" value="Euk-Arch_PrmC-MTase"/>
</dbReference>
<comment type="caution">
    <text evidence="5">The sequence shown here is derived from an EMBL/GenBank/DDBJ whole genome shotgun (WGS) entry which is preliminary data.</text>
</comment>
<dbReference type="GO" id="GO:0008757">
    <property type="term" value="F:S-adenosylmethionine-dependent methyltransferase activity"/>
    <property type="evidence" value="ECO:0007669"/>
    <property type="project" value="TreeGrafter"/>
</dbReference>
<organism evidence="5 6">
    <name type="scientific">Enterospora canceri</name>
    <dbReference type="NCBI Taxonomy" id="1081671"/>
    <lineage>
        <taxon>Eukaryota</taxon>
        <taxon>Fungi</taxon>
        <taxon>Fungi incertae sedis</taxon>
        <taxon>Microsporidia</taxon>
        <taxon>Enterocytozoonidae</taxon>
        <taxon>Enterospora</taxon>
    </lineage>
</organism>
<dbReference type="PANTHER" id="PTHR45875">
    <property type="entry name" value="METHYLTRANSFERASE N6AMT1"/>
    <property type="match status" value="1"/>
</dbReference>
<keyword evidence="4" id="KW-0949">S-adenosyl-L-methionine</keyword>
<dbReference type="GO" id="GO:0035657">
    <property type="term" value="C:eRF1 methyltransferase complex"/>
    <property type="evidence" value="ECO:0007669"/>
    <property type="project" value="TreeGrafter"/>
</dbReference>